<protein>
    <submittedName>
        <fullName evidence="2">Uncharacterized protein</fullName>
    </submittedName>
</protein>
<dbReference type="EMBL" id="PGOL01000588">
    <property type="protein sequence ID" value="PKI67772.1"/>
    <property type="molecule type" value="Genomic_DNA"/>
</dbReference>
<dbReference type="Proteomes" id="UP000233551">
    <property type="component" value="Unassembled WGS sequence"/>
</dbReference>
<evidence type="ECO:0000256" key="1">
    <source>
        <dbReference type="SAM" id="MobiDB-lite"/>
    </source>
</evidence>
<keyword evidence="3" id="KW-1185">Reference proteome</keyword>
<name>A0A2I0KGX8_PUNGR</name>
<proteinExistence type="predicted"/>
<feature type="region of interest" description="Disordered" evidence="1">
    <location>
        <begin position="65"/>
        <end position="108"/>
    </location>
</feature>
<comment type="caution">
    <text evidence="2">The sequence shown here is derived from an EMBL/GenBank/DDBJ whole genome shotgun (WGS) entry which is preliminary data.</text>
</comment>
<sequence length="108" mass="11504">MVFKYYSFLPGDEEDLNNARPGSPPAFFSLPSPVSPRICGNCIPGFAAGAATAAAVSATRRSFVPVPPAREPLPRQQQVRNEAAAEVKDQKSASVETSSCHTKKIKVS</sequence>
<reference evidence="2 3" key="1">
    <citation type="submission" date="2017-11" db="EMBL/GenBank/DDBJ databases">
        <title>De-novo sequencing of pomegranate (Punica granatum L.) genome.</title>
        <authorList>
            <person name="Akparov Z."/>
            <person name="Amiraslanov A."/>
            <person name="Hajiyeva S."/>
            <person name="Abbasov M."/>
            <person name="Kaur K."/>
            <person name="Hamwieh A."/>
            <person name="Solovyev V."/>
            <person name="Salamov A."/>
            <person name="Braich B."/>
            <person name="Kosarev P."/>
            <person name="Mahmoud A."/>
            <person name="Hajiyev E."/>
            <person name="Babayeva S."/>
            <person name="Izzatullayeva V."/>
            <person name="Mammadov A."/>
            <person name="Mammadov A."/>
            <person name="Sharifova S."/>
            <person name="Ojaghi J."/>
            <person name="Eynullazada K."/>
            <person name="Bayramov B."/>
            <person name="Abdulazimova A."/>
            <person name="Shahmuradov I."/>
        </authorList>
    </citation>
    <scope>NUCLEOTIDE SEQUENCE [LARGE SCALE GENOMIC DNA]</scope>
    <source>
        <strain evidence="3">cv. AG2017</strain>
        <tissue evidence="2">Leaf</tissue>
    </source>
</reference>
<dbReference type="AlphaFoldDB" id="A0A2I0KGX8"/>
<organism evidence="2 3">
    <name type="scientific">Punica granatum</name>
    <name type="common">Pomegranate</name>
    <dbReference type="NCBI Taxonomy" id="22663"/>
    <lineage>
        <taxon>Eukaryota</taxon>
        <taxon>Viridiplantae</taxon>
        <taxon>Streptophyta</taxon>
        <taxon>Embryophyta</taxon>
        <taxon>Tracheophyta</taxon>
        <taxon>Spermatophyta</taxon>
        <taxon>Magnoliopsida</taxon>
        <taxon>eudicotyledons</taxon>
        <taxon>Gunneridae</taxon>
        <taxon>Pentapetalae</taxon>
        <taxon>rosids</taxon>
        <taxon>malvids</taxon>
        <taxon>Myrtales</taxon>
        <taxon>Lythraceae</taxon>
        <taxon>Punica</taxon>
    </lineage>
</organism>
<evidence type="ECO:0000313" key="2">
    <source>
        <dbReference type="EMBL" id="PKI67772.1"/>
    </source>
</evidence>
<evidence type="ECO:0000313" key="3">
    <source>
        <dbReference type="Proteomes" id="UP000233551"/>
    </source>
</evidence>
<gene>
    <name evidence="2" type="ORF">CRG98_011822</name>
</gene>
<accession>A0A2I0KGX8</accession>